<protein>
    <submittedName>
        <fullName evidence="1">Uncharacterized protein</fullName>
    </submittedName>
</protein>
<dbReference type="Proteomes" id="UP000823775">
    <property type="component" value="Unassembled WGS sequence"/>
</dbReference>
<sequence>VADLLEGVEGGGGVLFSVPFALFIARASLSVLVDNVITLSASQSYPMAGTKGMKHTHITYSRG</sequence>
<accession>A0ABS8UVF7</accession>
<keyword evidence="2" id="KW-1185">Reference proteome</keyword>
<gene>
    <name evidence="1" type="ORF">HAX54_021854</name>
</gene>
<comment type="caution">
    <text evidence="1">The sequence shown here is derived from an EMBL/GenBank/DDBJ whole genome shotgun (WGS) entry which is preliminary data.</text>
</comment>
<reference evidence="1 2" key="1">
    <citation type="journal article" date="2021" name="BMC Genomics">
        <title>Datura genome reveals duplications of psychoactive alkaloid biosynthetic genes and high mutation rate following tissue culture.</title>
        <authorList>
            <person name="Rajewski A."/>
            <person name="Carter-House D."/>
            <person name="Stajich J."/>
            <person name="Litt A."/>
        </authorList>
    </citation>
    <scope>NUCLEOTIDE SEQUENCE [LARGE SCALE GENOMIC DNA]</scope>
    <source>
        <strain evidence="1">AR-01</strain>
    </source>
</reference>
<name>A0ABS8UVF7_DATST</name>
<organism evidence="1 2">
    <name type="scientific">Datura stramonium</name>
    <name type="common">Jimsonweed</name>
    <name type="synonym">Common thornapple</name>
    <dbReference type="NCBI Taxonomy" id="4076"/>
    <lineage>
        <taxon>Eukaryota</taxon>
        <taxon>Viridiplantae</taxon>
        <taxon>Streptophyta</taxon>
        <taxon>Embryophyta</taxon>
        <taxon>Tracheophyta</taxon>
        <taxon>Spermatophyta</taxon>
        <taxon>Magnoliopsida</taxon>
        <taxon>eudicotyledons</taxon>
        <taxon>Gunneridae</taxon>
        <taxon>Pentapetalae</taxon>
        <taxon>asterids</taxon>
        <taxon>lamiids</taxon>
        <taxon>Solanales</taxon>
        <taxon>Solanaceae</taxon>
        <taxon>Solanoideae</taxon>
        <taxon>Datureae</taxon>
        <taxon>Datura</taxon>
    </lineage>
</organism>
<evidence type="ECO:0000313" key="2">
    <source>
        <dbReference type="Proteomes" id="UP000823775"/>
    </source>
</evidence>
<feature type="non-terminal residue" evidence="1">
    <location>
        <position position="1"/>
    </location>
</feature>
<proteinExistence type="predicted"/>
<dbReference type="EMBL" id="JACEIK010002625">
    <property type="protein sequence ID" value="MCD9638122.1"/>
    <property type="molecule type" value="Genomic_DNA"/>
</dbReference>
<evidence type="ECO:0000313" key="1">
    <source>
        <dbReference type="EMBL" id="MCD9638122.1"/>
    </source>
</evidence>